<feature type="region of interest" description="Disordered" evidence="1">
    <location>
        <begin position="1"/>
        <end position="58"/>
    </location>
</feature>
<protein>
    <submittedName>
        <fullName evidence="2">Uncharacterized protein</fullName>
    </submittedName>
</protein>
<feature type="compositionally biased region" description="Polar residues" evidence="1">
    <location>
        <begin position="22"/>
        <end position="37"/>
    </location>
</feature>
<dbReference type="EMBL" id="JAUDZG010000007">
    <property type="protein sequence ID" value="KAK3302766.1"/>
    <property type="molecule type" value="Genomic_DNA"/>
</dbReference>
<accession>A0AAJ0GML7</accession>
<proteinExistence type="predicted"/>
<reference evidence="2" key="1">
    <citation type="journal article" date="2023" name="Mol. Phylogenet. Evol.">
        <title>Genome-scale phylogeny and comparative genomics of the fungal order Sordariales.</title>
        <authorList>
            <person name="Hensen N."/>
            <person name="Bonometti L."/>
            <person name="Westerberg I."/>
            <person name="Brannstrom I.O."/>
            <person name="Guillou S."/>
            <person name="Cros-Aarteil S."/>
            <person name="Calhoun S."/>
            <person name="Haridas S."/>
            <person name="Kuo A."/>
            <person name="Mondo S."/>
            <person name="Pangilinan J."/>
            <person name="Riley R."/>
            <person name="LaButti K."/>
            <person name="Andreopoulos B."/>
            <person name="Lipzen A."/>
            <person name="Chen C."/>
            <person name="Yan M."/>
            <person name="Daum C."/>
            <person name="Ng V."/>
            <person name="Clum A."/>
            <person name="Steindorff A."/>
            <person name="Ohm R.A."/>
            <person name="Martin F."/>
            <person name="Silar P."/>
            <person name="Natvig D.O."/>
            <person name="Lalanne C."/>
            <person name="Gautier V."/>
            <person name="Ament-Velasquez S.L."/>
            <person name="Kruys A."/>
            <person name="Hutchinson M.I."/>
            <person name="Powell A.J."/>
            <person name="Barry K."/>
            <person name="Miller A.N."/>
            <person name="Grigoriev I.V."/>
            <person name="Debuchy R."/>
            <person name="Gladieux P."/>
            <person name="Hiltunen Thoren M."/>
            <person name="Johannesson H."/>
        </authorList>
    </citation>
    <scope>NUCLEOTIDE SEQUENCE</scope>
    <source>
        <strain evidence="2">CBS 333.67</strain>
    </source>
</reference>
<evidence type="ECO:0000256" key="1">
    <source>
        <dbReference type="SAM" id="MobiDB-lite"/>
    </source>
</evidence>
<organism evidence="2 3">
    <name type="scientific">Chaetomium strumarium</name>
    <dbReference type="NCBI Taxonomy" id="1170767"/>
    <lineage>
        <taxon>Eukaryota</taxon>
        <taxon>Fungi</taxon>
        <taxon>Dikarya</taxon>
        <taxon>Ascomycota</taxon>
        <taxon>Pezizomycotina</taxon>
        <taxon>Sordariomycetes</taxon>
        <taxon>Sordariomycetidae</taxon>
        <taxon>Sordariales</taxon>
        <taxon>Chaetomiaceae</taxon>
        <taxon>Chaetomium</taxon>
    </lineage>
</organism>
<dbReference type="RefSeq" id="XP_062718546.1">
    <property type="nucleotide sequence ID" value="XM_062871073.1"/>
</dbReference>
<feature type="compositionally biased region" description="Low complexity" evidence="1">
    <location>
        <begin position="1"/>
        <end position="13"/>
    </location>
</feature>
<evidence type="ECO:0000313" key="2">
    <source>
        <dbReference type="EMBL" id="KAK3302766.1"/>
    </source>
</evidence>
<dbReference type="AlphaFoldDB" id="A0AAJ0GML7"/>
<keyword evidence="3" id="KW-1185">Reference proteome</keyword>
<dbReference type="Proteomes" id="UP001273166">
    <property type="component" value="Unassembled WGS sequence"/>
</dbReference>
<sequence>MAISSSSHSTVVSPNRSESKGHSTSTRVVSYSGPSKTTCRRRDSISAGGADECRASRAHPTQLVCGDVPGPATGQGREAGRGCAVIMAARKIGRHTSPVEYPDTLRRIPVATRPLREAGSQNLLASATGFERRRMGNCDVAVDEATRPLHTVPFALLRPFVGLPRMVAMAPPGCVLTSESYLSMIDAFLVDCSRALSPQHIKEIGFR</sequence>
<reference evidence="2" key="2">
    <citation type="submission" date="2023-06" db="EMBL/GenBank/DDBJ databases">
        <authorList>
            <consortium name="Lawrence Berkeley National Laboratory"/>
            <person name="Mondo S.J."/>
            <person name="Hensen N."/>
            <person name="Bonometti L."/>
            <person name="Westerberg I."/>
            <person name="Brannstrom I.O."/>
            <person name="Guillou S."/>
            <person name="Cros-Aarteil S."/>
            <person name="Calhoun S."/>
            <person name="Haridas S."/>
            <person name="Kuo A."/>
            <person name="Pangilinan J."/>
            <person name="Riley R."/>
            <person name="Labutti K."/>
            <person name="Andreopoulos B."/>
            <person name="Lipzen A."/>
            <person name="Chen C."/>
            <person name="Yanf M."/>
            <person name="Daum C."/>
            <person name="Ng V."/>
            <person name="Clum A."/>
            <person name="Steindorff A."/>
            <person name="Ohm R."/>
            <person name="Martin F."/>
            <person name="Silar P."/>
            <person name="Natvig D."/>
            <person name="Lalanne C."/>
            <person name="Gautier V."/>
            <person name="Ament-Velasquez S.L."/>
            <person name="Kruys A."/>
            <person name="Hutchinson M.I."/>
            <person name="Powell A.J."/>
            <person name="Barry K."/>
            <person name="Miller A.N."/>
            <person name="Grigoriev I.V."/>
            <person name="Debuchy R."/>
            <person name="Gladieux P."/>
            <person name="Thoren M.H."/>
            <person name="Johannesson H."/>
        </authorList>
    </citation>
    <scope>NUCLEOTIDE SEQUENCE</scope>
    <source>
        <strain evidence="2">CBS 333.67</strain>
    </source>
</reference>
<gene>
    <name evidence="2" type="ORF">B0T15DRAFT_577810</name>
</gene>
<evidence type="ECO:0000313" key="3">
    <source>
        <dbReference type="Proteomes" id="UP001273166"/>
    </source>
</evidence>
<comment type="caution">
    <text evidence="2">The sequence shown here is derived from an EMBL/GenBank/DDBJ whole genome shotgun (WGS) entry which is preliminary data.</text>
</comment>
<name>A0AAJ0GML7_9PEZI</name>
<dbReference type="GeneID" id="87889902"/>